<sequence length="67" mass="7693">MILLEKEIGYIYQNELKKTELEYYTCARAKHDDGQENGKVSTKQDKHRQEEMGTEFELVAAALVVTG</sequence>
<organism evidence="1 2">
    <name type="scientific">Syphacia muris</name>
    <dbReference type="NCBI Taxonomy" id="451379"/>
    <lineage>
        <taxon>Eukaryota</taxon>
        <taxon>Metazoa</taxon>
        <taxon>Ecdysozoa</taxon>
        <taxon>Nematoda</taxon>
        <taxon>Chromadorea</taxon>
        <taxon>Rhabditida</taxon>
        <taxon>Spirurina</taxon>
        <taxon>Oxyuridomorpha</taxon>
        <taxon>Oxyuroidea</taxon>
        <taxon>Oxyuridae</taxon>
        <taxon>Syphacia</taxon>
    </lineage>
</organism>
<evidence type="ECO:0000313" key="2">
    <source>
        <dbReference type="WBParaSite" id="SMUV_0000465801-mRNA-1"/>
    </source>
</evidence>
<proteinExistence type="predicted"/>
<name>A0A0N5AJL5_9BILA</name>
<protein>
    <submittedName>
        <fullName evidence="2">Ovule protein</fullName>
    </submittedName>
</protein>
<keyword evidence="1" id="KW-1185">Reference proteome</keyword>
<dbReference type="AlphaFoldDB" id="A0A0N5AJL5"/>
<dbReference type="Proteomes" id="UP000046393">
    <property type="component" value="Unplaced"/>
</dbReference>
<dbReference type="WBParaSite" id="SMUV_0000465801-mRNA-1">
    <property type="protein sequence ID" value="SMUV_0000465801-mRNA-1"/>
    <property type="gene ID" value="SMUV_0000465801"/>
</dbReference>
<accession>A0A0N5AJL5</accession>
<evidence type="ECO:0000313" key="1">
    <source>
        <dbReference type="Proteomes" id="UP000046393"/>
    </source>
</evidence>
<reference evidence="2" key="1">
    <citation type="submission" date="2017-02" db="UniProtKB">
        <authorList>
            <consortium name="WormBaseParasite"/>
        </authorList>
    </citation>
    <scope>IDENTIFICATION</scope>
</reference>